<gene>
    <name evidence="2" type="ORF">GCM10009862_20240</name>
</gene>
<dbReference type="RefSeq" id="WP_344229121.1">
    <property type="nucleotide sequence ID" value="NZ_BAAARI010000012.1"/>
</dbReference>
<keyword evidence="1" id="KW-0812">Transmembrane</keyword>
<keyword evidence="1" id="KW-1133">Transmembrane helix</keyword>
<protein>
    <submittedName>
        <fullName evidence="2">Uncharacterized protein</fullName>
    </submittedName>
</protein>
<evidence type="ECO:0000256" key="1">
    <source>
        <dbReference type="SAM" id="Phobius"/>
    </source>
</evidence>
<reference evidence="2 3" key="1">
    <citation type="journal article" date="2019" name="Int. J. Syst. Evol. Microbiol.">
        <title>The Global Catalogue of Microorganisms (GCM) 10K type strain sequencing project: providing services to taxonomists for standard genome sequencing and annotation.</title>
        <authorList>
            <consortium name="The Broad Institute Genomics Platform"/>
            <consortium name="The Broad Institute Genome Sequencing Center for Infectious Disease"/>
            <person name="Wu L."/>
            <person name="Ma J."/>
        </authorList>
    </citation>
    <scope>NUCLEOTIDE SEQUENCE [LARGE SCALE GENOMIC DNA]</scope>
    <source>
        <strain evidence="2 3">JCM 16365</strain>
    </source>
</reference>
<accession>A0ABN3PIK9</accession>
<dbReference type="Proteomes" id="UP001500274">
    <property type="component" value="Unassembled WGS sequence"/>
</dbReference>
<evidence type="ECO:0000313" key="3">
    <source>
        <dbReference type="Proteomes" id="UP001500274"/>
    </source>
</evidence>
<dbReference type="EMBL" id="BAAARI010000012">
    <property type="protein sequence ID" value="GAA2580991.1"/>
    <property type="molecule type" value="Genomic_DNA"/>
</dbReference>
<keyword evidence="1" id="KW-0472">Membrane</keyword>
<feature type="transmembrane region" description="Helical" evidence="1">
    <location>
        <begin position="81"/>
        <end position="104"/>
    </location>
</feature>
<feature type="transmembrane region" description="Helical" evidence="1">
    <location>
        <begin position="56"/>
        <end position="74"/>
    </location>
</feature>
<comment type="caution">
    <text evidence="2">The sequence shown here is derived from an EMBL/GenBank/DDBJ whole genome shotgun (WGS) entry which is preliminary data.</text>
</comment>
<sequence length="161" mass="16142">MSQPDAPRTPPVRPAVAIALTLAGFFALMIAAFGMVSLLADVEVVPVAGVGQAPGIVGVVVACAVYAAGAALVLRPGNPAYTGALFIAVAVWLCYSLGAGIVGAVTSEDVAVGLALMARLLTGWQGAVVALGAAVAAWCAIALVRTHAGRPRWPWEGPDEA</sequence>
<evidence type="ECO:0000313" key="2">
    <source>
        <dbReference type="EMBL" id="GAA2580991.1"/>
    </source>
</evidence>
<organism evidence="2 3">
    <name type="scientific">Microbacterium binotii</name>
    <dbReference type="NCBI Taxonomy" id="462710"/>
    <lineage>
        <taxon>Bacteria</taxon>
        <taxon>Bacillati</taxon>
        <taxon>Actinomycetota</taxon>
        <taxon>Actinomycetes</taxon>
        <taxon>Micrococcales</taxon>
        <taxon>Microbacteriaceae</taxon>
        <taxon>Microbacterium</taxon>
    </lineage>
</organism>
<proteinExistence type="predicted"/>
<feature type="transmembrane region" description="Helical" evidence="1">
    <location>
        <begin position="124"/>
        <end position="144"/>
    </location>
</feature>
<name>A0ABN3PIK9_9MICO</name>
<keyword evidence="3" id="KW-1185">Reference proteome</keyword>
<feature type="transmembrane region" description="Helical" evidence="1">
    <location>
        <begin position="12"/>
        <end position="36"/>
    </location>
</feature>